<dbReference type="GO" id="GO:0006631">
    <property type="term" value="P:fatty acid metabolic process"/>
    <property type="evidence" value="ECO:0007669"/>
    <property type="project" value="InterPro"/>
</dbReference>
<dbReference type="InterPro" id="IPR036291">
    <property type="entry name" value="NAD(P)-bd_dom_sf"/>
</dbReference>
<dbReference type="InterPro" id="IPR006180">
    <property type="entry name" value="3-OHacyl-CoA_DH_CS"/>
</dbReference>
<evidence type="ECO:0000256" key="6">
    <source>
        <dbReference type="ARBA" id="ARBA00023717"/>
    </source>
</evidence>
<evidence type="ECO:0000256" key="3">
    <source>
        <dbReference type="ARBA" id="ARBA00009463"/>
    </source>
</evidence>
<dbReference type="PIRSF" id="PIRSF000105">
    <property type="entry name" value="HCDH"/>
    <property type="match status" value="1"/>
</dbReference>
<gene>
    <name evidence="11" type="ORF">LTRI10_LOCUS48597</name>
</gene>
<comment type="similarity">
    <text evidence="3">Belongs to the 3-hydroxyacyl-CoA dehydrogenase family.</text>
</comment>
<dbReference type="InterPro" id="IPR013328">
    <property type="entry name" value="6PGD_dom2"/>
</dbReference>
<evidence type="ECO:0000256" key="1">
    <source>
        <dbReference type="ARBA" id="ARBA00005005"/>
    </source>
</evidence>
<feature type="binding site" evidence="8">
    <location>
        <position position="34"/>
    </location>
    <ligand>
        <name>NAD(+)</name>
        <dbReference type="ChEBI" id="CHEBI:57540"/>
    </ligand>
</feature>
<dbReference type="Pfam" id="PF00725">
    <property type="entry name" value="3HCDH"/>
    <property type="match status" value="1"/>
</dbReference>
<feature type="binding site" evidence="8">
    <location>
        <position position="144"/>
    </location>
    <ligand>
        <name>NAD(+)</name>
        <dbReference type="ChEBI" id="CHEBI:57540"/>
    </ligand>
</feature>
<keyword evidence="4" id="KW-0560">Oxidoreductase</keyword>
<comment type="similarity">
    <text evidence="2">In the central section; belongs to the 3-hydroxyacyl-CoA dehydrogenase family.</text>
</comment>
<evidence type="ECO:0000256" key="7">
    <source>
        <dbReference type="PIRSR" id="PIRSR000105-1"/>
    </source>
</evidence>
<dbReference type="InterPro" id="IPR006108">
    <property type="entry name" value="3HC_DH_C"/>
</dbReference>
<comment type="pathway">
    <text evidence="1">Lipid metabolism; fatty acid beta-oxidation.</text>
</comment>
<dbReference type="FunFam" id="3.40.50.720:FF:000009">
    <property type="entry name" value="Fatty oxidation complex, alpha subunit"/>
    <property type="match status" value="1"/>
</dbReference>
<reference evidence="11 12" key="1">
    <citation type="submission" date="2024-04" db="EMBL/GenBank/DDBJ databases">
        <authorList>
            <person name="Fracassetti M."/>
        </authorList>
    </citation>
    <scope>NUCLEOTIDE SEQUENCE [LARGE SCALE GENOMIC DNA]</scope>
</reference>
<proteinExistence type="inferred from homology"/>
<evidence type="ECO:0008006" key="13">
    <source>
        <dbReference type="Google" id="ProtNLM"/>
    </source>
</evidence>
<evidence type="ECO:0000256" key="8">
    <source>
        <dbReference type="PIRSR" id="PIRSR000105-2"/>
    </source>
</evidence>
<keyword evidence="8" id="KW-0520">NAD</keyword>
<evidence type="ECO:0000259" key="10">
    <source>
        <dbReference type="Pfam" id="PF02737"/>
    </source>
</evidence>
<dbReference type="InterPro" id="IPR006176">
    <property type="entry name" value="3-OHacyl-CoA_DH_NAD-bd"/>
</dbReference>
<feature type="binding site" evidence="8">
    <location>
        <begin position="11"/>
        <end position="16"/>
    </location>
    <ligand>
        <name>NAD(+)</name>
        <dbReference type="ChEBI" id="CHEBI:57540"/>
    </ligand>
</feature>
<feature type="domain" description="3-hydroxyacyl-CoA dehydrogenase C-terminal" evidence="9">
    <location>
        <begin position="187"/>
        <end position="283"/>
    </location>
</feature>
<evidence type="ECO:0000256" key="5">
    <source>
        <dbReference type="ARBA" id="ARBA00023709"/>
    </source>
</evidence>
<dbReference type="GO" id="GO:0070403">
    <property type="term" value="F:NAD+ binding"/>
    <property type="evidence" value="ECO:0007669"/>
    <property type="project" value="InterPro"/>
</dbReference>
<protein>
    <recommendedName>
        <fullName evidence="13">3-hydroxybutyryl-CoA dehydrogenase</fullName>
    </recommendedName>
</protein>
<dbReference type="Proteomes" id="UP001497516">
    <property type="component" value="Chromosome 8"/>
</dbReference>
<comment type="catalytic activity">
    <reaction evidence="6">
        <text>a 4-saturated-(3S)-3-hydroxyacyl-CoA = a (3E)-enoyl-CoA + H2O</text>
        <dbReference type="Rhea" id="RHEA:20724"/>
        <dbReference type="ChEBI" id="CHEBI:15377"/>
        <dbReference type="ChEBI" id="CHEBI:58521"/>
        <dbReference type="ChEBI" id="CHEBI:137480"/>
        <dbReference type="EC" id="4.2.1.17"/>
    </reaction>
</comment>
<dbReference type="EMBL" id="OZ034821">
    <property type="protein sequence ID" value="CAL1409064.1"/>
    <property type="molecule type" value="Genomic_DNA"/>
</dbReference>
<dbReference type="Gene3D" id="3.40.50.720">
    <property type="entry name" value="NAD(P)-binding Rossmann-like Domain"/>
    <property type="match status" value="1"/>
</dbReference>
<feature type="binding site" evidence="8">
    <location>
        <position position="98"/>
    </location>
    <ligand>
        <name>NAD(+)</name>
        <dbReference type="ChEBI" id="CHEBI:57540"/>
    </ligand>
</feature>
<dbReference type="PANTHER" id="PTHR48075:SF5">
    <property type="entry name" value="3-HYDROXYBUTYRYL-COA DEHYDROGENASE"/>
    <property type="match status" value="1"/>
</dbReference>
<evidence type="ECO:0000313" key="12">
    <source>
        <dbReference type="Proteomes" id="UP001497516"/>
    </source>
</evidence>
<name>A0AAV2GEG6_9ROSI</name>
<dbReference type="PANTHER" id="PTHR48075">
    <property type="entry name" value="3-HYDROXYACYL-COA DEHYDROGENASE FAMILY PROTEIN"/>
    <property type="match status" value="1"/>
</dbReference>
<dbReference type="Pfam" id="PF02737">
    <property type="entry name" value="3HCDH_N"/>
    <property type="match status" value="1"/>
</dbReference>
<dbReference type="SUPFAM" id="SSF51735">
    <property type="entry name" value="NAD(P)-binding Rossmann-fold domains"/>
    <property type="match status" value="1"/>
</dbReference>
<sequence length="296" mass="32104">MVEIKAVGVVGSGQMGSGIAQLAAVHGLKVWLLDSDPEALSRAKTFIAGNVRRMISKGHISQANGDNALSLLSYTTNLEDFQDADIVIEAIVESEDVKKNLFRQLDRIVKPSGILASNTSSISITRIASATSRPPQVIGMHFMNPPPIMKLVEIVRGADTSDETFLATKALAERFKKTVICSQDFAGFIVNRILMPMINEAFHTLYTGVATKEDIDAGMKLGTNHPMGPLELADFIGLDVCLSIMKVLHTGLGDTKYLPCPLLVQYVDAGRLGRKRGVGVYYYRDAAKQAQPSARL</sequence>
<dbReference type="GO" id="GO:0004300">
    <property type="term" value="F:enoyl-CoA hydratase activity"/>
    <property type="evidence" value="ECO:0007669"/>
    <property type="project" value="UniProtKB-EC"/>
</dbReference>
<dbReference type="AlphaFoldDB" id="A0AAV2GEG6"/>
<evidence type="ECO:0000256" key="4">
    <source>
        <dbReference type="ARBA" id="ARBA00023002"/>
    </source>
</evidence>
<dbReference type="InterPro" id="IPR022694">
    <property type="entry name" value="3-OHacyl-CoA_DH"/>
</dbReference>
<comment type="catalytic activity">
    <reaction evidence="5">
        <text>a (3S)-3-hydroxyacyl-CoA = a (2E)-enoyl-CoA + H2O</text>
        <dbReference type="Rhea" id="RHEA:16105"/>
        <dbReference type="ChEBI" id="CHEBI:15377"/>
        <dbReference type="ChEBI" id="CHEBI:57318"/>
        <dbReference type="ChEBI" id="CHEBI:58856"/>
        <dbReference type="EC" id="4.2.1.17"/>
    </reaction>
</comment>
<dbReference type="Gene3D" id="1.10.1040.10">
    <property type="entry name" value="N-(1-d-carboxylethyl)-l-norvaline Dehydrogenase, domain 2"/>
    <property type="match status" value="1"/>
</dbReference>
<feature type="site" description="Important for catalytic activity" evidence="7">
    <location>
        <position position="141"/>
    </location>
</feature>
<dbReference type="PROSITE" id="PS00067">
    <property type="entry name" value="3HCDH"/>
    <property type="match status" value="1"/>
</dbReference>
<feature type="domain" description="3-hydroxyacyl-CoA dehydrogenase NAD binding" evidence="10">
    <location>
        <begin position="7"/>
        <end position="184"/>
    </location>
</feature>
<accession>A0AAV2GEG6</accession>
<dbReference type="InterPro" id="IPR008927">
    <property type="entry name" value="6-PGluconate_DH-like_C_sf"/>
</dbReference>
<dbReference type="SUPFAM" id="SSF48179">
    <property type="entry name" value="6-phosphogluconate dehydrogenase C-terminal domain-like"/>
    <property type="match status" value="1"/>
</dbReference>
<feature type="binding site" evidence="8">
    <location>
        <position position="120"/>
    </location>
    <ligand>
        <name>NAD(+)</name>
        <dbReference type="ChEBI" id="CHEBI:57540"/>
    </ligand>
</feature>
<feature type="binding site" evidence="8">
    <location>
        <position position="275"/>
    </location>
    <ligand>
        <name>NAD(+)</name>
        <dbReference type="ChEBI" id="CHEBI:57540"/>
    </ligand>
</feature>
<evidence type="ECO:0000313" key="11">
    <source>
        <dbReference type="EMBL" id="CAL1409064.1"/>
    </source>
</evidence>
<feature type="binding site" evidence="8">
    <location>
        <position position="93"/>
    </location>
    <ligand>
        <name>NAD(+)</name>
        <dbReference type="ChEBI" id="CHEBI:57540"/>
    </ligand>
</feature>
<evidence type="ECO:0000259" key="9">
    <source>
        <dbReference type="Pfam" id="PF00725"/>
    </source>
</evidence>
<dbReference type="GO" id="GO:0016616">
    <property type="term" value="F:oxidoreductase activity, acting on the CH-OH group of donors, NAD or NADP as acceptor"/>
    <property type="evidence" value="ECO:0007669"/>
    <property type="project" value="InterPro"/>
</dbReference>
<organism evidence="11 12">
    <name type="scientific">Linum trigynum</name>
    <dbReference type="NCBI Taxonomy" id="586398"/>
    <lineage>
        <taxon>Eukaryota</taxon>
        <taxon>Viridiplantae</taxon>
        <taxon>Streptophyta</taxon>
        <taxon>Embryophyta</taxon>
        <taxon>Tracheophyta</taxon>
        <taxon>Spermatophyta</taxon>
        <taxon>Magnoliopsida</taxon>
        <taxon>eudicotyledons</taxon>
        <taxon>Gunneridae</taxon>
        <taxon>Pentapetalae</taxon>
        <taxon>rosids</taxon>
        <taxon>fabids</taxon>
        <taxon>Malpighiales</taxon>
        <taxon>Linaceae</taxon>
        <taxon>Linum</taxon>
    </lineage>
</organism>
<keyword evidence="12" id="KW-1185">Reference proteome</keyword>
<evidence type="ECO:0000256" key="2">
    <source>
        <dbReference type="ARBA" id="ARBA00007005"/>
    </source>
</evidence>